<proteinExistence type="predicted"/>
<evidence type="ECO:0000313" key="2">
    <source>
        <dbReference type="Proteomes" id="UP000003711"/>
    </source>
</evidence>
<accession>E2NL64</accession>
<dbReference type="Proteomes" id="UP000003711">
    <property type="component" value="Unassembled WGS sequence"/>
</dbReference>
<organism evidence="1 2">
    <name type="scientific">Bacteroides cellulosilyticus DSM 14838</name>
    <dbReference type="NCBI Taxonomy" id="537012"/>
    <lineage>
        <taxon>Bacteria</taxon>
        <taxon>Pseudomonadati</taxon>
        <taxon>Bacteroidota</taxon>
        <taxon>Bacteroidia</taxon>
        <taxon>Bacteroidales</taxon>
        <taxon>Bacteroidaceae</taxon>
        <taxon>Bacteroides</taxon>
    </lineage>
</organism>
<comment type="caution">
    <text evidence="1">The sequence shown here is derived from an EMBL/GenBank/DDBJ whole genome shotgun (WGS) entry which is preliminary data.</text>
</comment>
<reference evidence="1 2" key="1">
    <citation type="submission" date="2008-12" db="EMBL/GenBank/DDBJ databases">
        <authorList>
            <person name="Fulton L."/>
            <person name="Clifton S."/>
            <person name="Fulton B."/>
            <person name="Xu J."/>
            <person name="Minx P."/>
            <person name="Pepin K.H."/>
            <person name="Johnson M."/>
            <person name="Bhonagiri V."/>
            <person name="Nash W.E."/>
            <person name="Mardis E.R."/>
            <person name="Wilson R.K."/>
        </authorList>
    </citation>
    <scope>NUCLEOTIDE SEQUENCE [LARGE SCALE GENOMIC DNA]</scope>
    <source>
        <strain evidence="1 2">DSM 14838</strain>
    </source>
</reference>
<reference evidence="1 2" key="2">
    <citation type="submission" date="2009-01" db="EMBL/GenBank/DDBJ databases">
        <title>Draft genome sequence of Bacteroides cellulosilyticus (DSM 14838).</title>
        <authorList>
            <person name="Sudarsanam P."/>
            <person name="Ley R."/>
            <person name="Guruge J."/>
            <person name="Turnbaugh P.J."/>
            <person name="Mahowald M."/>
            <person name="Liep D."/>
            <person name="Gordon J."/>
        </authorList>
    </citation>
    <scope>NUCLEOTIDE SEQUENCE [LARGE SCALE GENOMIC DNA]</scope>
    <source>
        <strain evidence="1 2">DSM 14838</strain>
    </source>
</reference>
<dbReference type="AlphaFoldDB" id="E2NL64"/>
<protein>
    <submittedName>
        <fullName evidence="1">Uncharacterized protein</fullName>
    </submittedName>
</protein>
<name>E2NL64_9BACE</name>
<dbReference type="HOGENOM" id="CLU_3022123_0_0_10"/>
<gene>
    <name evidence="1" type="ORF">BACCELL_05058</name>
</gene>
<dbReference type="EMBL" id="ACCH01000417">
    <property type="protein sequence ID" value="EEF87340.1"/>
    <property type="molecule type" value="Genomic_DNA"/>
</dbReference>
<evidence type="ECO:0000313" key="1">
    <source>
        <dbReference type="EMBL" id="EEF87340.1"/>
    </source>
</evidence>
<sequence>MPEKSVRDIWLSTDEIKAIRDVKVSRENRIRKYLRNLYMFIHFIYLIFFYYFCSK</sequence>